<evidence type="ECO:0000256" key="1">
    <source>
        <dbReference type="SAM" id="Coils"/>
    </source>
</evidence>
<accession>A0ABN0JY67</accession>
<dbReference type="Proteomes" id="UP000018433">
    <property type="component" value="Unassembled WGS sequence"/>
</dbReference>
<protein>
    <submittedName>
        <fullName evidence="2">Uncharacterized protein</fullName>
    </submittedName>
</protein>
<name>A0ABN0JY67_9GAMM</name>
<reference evidence="2 3" key="1">
    <citation type="submission" date="2013-02" db="EMBL/GenBank/DDBJ databases">
        <title>The Genome Sequence of Acinetobacter soli NIPH 2899.</title>
        <authorList>
            <consortium name="The Broad Institute Genome Sequencing Platform"/>
            <consortium name="The Broad Institute Genome Sequencing Center for Infectious Disease"/>
            <person name="Cerqueira G."/>
            <person name="Feldgarden M."/>
            <person name="Courvalin P."/>
            <person name="Perichon B."/>
            <person name="Grillot-Courvalin C."/>
            <person name="Clermont D."/>
            <person name="Rocha E."/>
            <person name="Yoon E.-J."/>
            <person name="Nemec A."/>
            <person name="Walker B."/>
            <person name="Young S.K."/>
            <person name="Zeng Q."/>
            <person name="Gargeya S."/>
            <person name="Fitzgerald M."/>
            <person name="Haas B."/>
            <person name="Abouelleil A."/>
            <person name="Alvarado L."/>
            <person name="Arachchi H.M."/>
            <person name="Berlin A.M."/>
            <person name="Chapman S.B."/>
            <person name="Dewar J."/>
            <person name="Goldberg J."/>
            <person name="Griggs A."/>
            <person name="Gujja S."/>
            <person name="Hansen M."/>
            <person name="Howarth C."/>
            <person name="Imamovic A."/>
            <person name="Larimer J."/>
            <person name="McCowan C."/>
            <person name="Murphy C."/>
            <person name="Neiman D."/>
            <person name="Pearson M."/>
            <person name="Priest M."/>
            <person name="Roberts A."/>
            <person name="Saif S."/>
            <person name="Shea T."/>
            <person name="Sisk P."/>
            <person name="Sykes S."/>
            <person name="Wortman J."/>
            <person name="Nusbaum C."/>
            <person name="Birren B."/>
        </authorList>
    </citation>
    <scope>NUCLEOTIDE SEQUENCE [LARGE SCALE GENOMIC DNA]</scope>
    <source>
        <strain evidence="2 3">NIPH 2899</strain>
    </source>
</reference>
<proteinExistence type="predicted"/>
<evidence type="ECO:0000313" key="3">
    <source>
        <dbReference type="Proteomes" id="UP000018433"/>
    </source>
</evidence>
<dbReference type="RefSeq" id="WP_004945918.1">
    <property type="nucleotide sequence ID" value="NZ_KB849643.1"/>
</dbReference>
<comment type="caution">
    <text evidence="2">The sequence shown here is derived from an EMBL/GenBank/DDBJ whole genome shotgun (WGS) entry which is preliminary data.</text>
</comment>
<gene>
    <name evidence="2" type="ORF">F950_01706</name>
</gene>
<keyword evidence="3" id="KW-1185">Reference proteome</keyword>
<sequence length="482" mass="55955">MKLLELAKKNLQEYISVRETLELIASTQQTPLSYVAIFLISQNFDTNISTYDVDRFFIVHSNDDFNWGTFQYTNSILSNLADNDKYKTIYVFDESDISENLKDTYWKRSELYNLNLIKDLSLDYYFRAEYIKNIVGNRSLSLDEFESNDNFSDDEVRKLLKSGIPSYLPNSVEKFSLIDDFVKSIANFFECDFDKGLIIQKDELKELLFNLQIVIKGFNDDFNEKEINDEISFTQNVWDENYLSQLELEICDELDVLENLDCSENDSFKGEKKDYPLYFKNCTFNVQEVACLISGYNPTDIEGKYTYVSWLNDNPKFSEALDFAWSAVRGDMFEEIYADYFVIGAEKLKEFLTIKEVFIEGFNAHLRPSDESQEKESESLIIDNLKKEIESLKLQLLDQDQKIKELELIQTTENESKLGSTRAENNVAKLILALSELAHIDTSKPYAPYESLKTQGELLGLEKFPSDENVATWLKRANAQKS</sequence>
<organism evidence="2 3">
    <name type="scientific">Acinetobacter soli NIPH 2899</name>
    <dbReference type="NCBI Taxonomy" id="1217677"/>
    <lineage>
        <taxon>Bacteria</taxon>
        <taxon>Pseudomonadati</taxon>
        <taxon>Pseudomonadota</taxon>
        <taxon>Gammaproteobacteria</taxon>
        <taxon>Moraxellales</taxon>
        <taxon>Moraxellaceae</taxon>
        <taxon>Acinetobacter</taxon>
    </lineage>
</organism>
<evidence type="ECO:0000313" key="2">
    <source>
        <dbReference type="EMBL" id="ENV60479.1"/>
    </source>
</evidence>
<feature type="coiled-coil region" evidence="1">
    <location>
        <begin position="375"/>
        <end position="409"/>
    </location>
</feature>
<dbReference type="EMBL" id="APPV01000010">
    <property type="protein sequence ID" value="ENV60479.1"/>
    <property type="molecule type" value="Genomic_DNA"/>
</dbReference>
<keyword evidence="1" id="KW-0175">Coiled coil</keyword>